<geneLocation type="plasmid" evidence="1 2">
    <name>pPP3</name>
</geneLocation>
<reference evidence="1 2" key="1">
    <citation type="submission" date="2021-12" db="EMBL/GenBank/DDBJ databases">
        <title>Genome sequencing of bacteria with rrn-lacking chromosome and rrn-plasmid.</title>
        <authorList>
            <person name="Anda M."/>
            <person name="Iwasaki W."/>
        </authorList>
    </citation>
    <scope>NUCLEOTIDE SEQUENCE [LARGE SCALE GENOMIC DNA]</scope>
    <source>
        <strain evidence="1 2">NBRC 101262</strain>
        <plasmid evidence="1 2">pPP3</plasmid>
    </source>
</reference>
<keyword evidence="2" id="KW-1185">Reference proteome</keyword>
<proteinExistence type="predicted"/>
<organism evidence="1 2">
    <name type="scientific">Persicobacter psychrovividus</name>
    <dbReference type="NCBI Taxonomy" id="387638"/>
    <lineage>
        <taxon>Bacteria</taxon>
        <taxon>Pseudomonadati</taxon>
        <taxon>Bacteroidota</taxon>
        <taxon>Cytophagia</taxon>
        <taxon>Cytophagales</taxon>
        <taxon>Persicobacteraceae</taxon>
        <taxon>Persicobacter</taxon>
    </lineage>
</organism>
<evidence type="ECO:0000313" key="1">
    <source>
        <dbReference type="EMBL" id="BDD01732.1"/>
    </source>
</evidence>
<gene>
    <name evidence="1" type="ORF">PEPS_40120</name>
</gene>
<dbReference type="Proteomes" id="UP001354989">
    <property type="component" value="Plasmid pPP3"/>
</dbReference>
<keyword evidence="1" id="KW-0614">Plasmid</keyword>
<evidence type="ECO:0000313" key="2">
    <source>
        <dbReference type="Proteomes" id="UP001354989"/>
    </source>
</evidence>
<protein>
    <submittedName>
        <fullName evidence="1">Uncharacterized protein</fullName>
    </submittedName>
</protein>
<sequence>MEEQYPNFILPPIYFGLKAKAFTKCSFGIPVLKGLFVIDMEFIPWLNGHE</sequence>
<name>A0ABN6LF60_9BACT</name>
<dbReference type="EMBL" id="AP025295">
    <property type="protein sequence ID" value="BDD01732.1"/>
    <property type="molecule type" value="Genomic_DNA"/>
</dbReference>
<accession>A0ABN6LF60</accession>